<dbReference type="SUPFAM" id="SSF53448">
    <property type="entry name" value="Nucleotide-diphospho-sugar transferases"/>
    <property type="match status" value="1"/>
</dbReference>
<sequence length="308" mass="35196">MHFTILICTHNRVALLNKTLASINRAYRPANCHISLLVVANACTDDTHHFLNEYIRVASCNGWLPLDWVAEPTPGKSHALNCAIPLLSGSWIAFVDDDHRVDTHYLVEICNAAHMFPEATLFCGRIMPDWRGREPKWVHDNGPYRIYPLPVPRFDHGENSFHILDDGPVPGGGNLIIRREVFSRIGSFSTELGPYGHNLRGGEDIDFVLRAREKGELLVYVPEIIQYHFVDQERLSLPYLLRKSYQRSCTGMQARNDKSSGVPLYLWRKLFTYFLQCIFSLSWARTRFYLVRLAAVLGEVSGALNRKI</sequence>
<dbReference type="RefSeq" id="WP_134357698.1">
    <property type="nucleotide sequence ID" value="NZ_CP038033.1"/>
</dbReference>
<dbReference type="OrthoDB" id="9781367at2"/>
<dbReference type="Gene3D" id="3.90.550.10">
    <property type="entry name" value="Spore Coat Polysaccharide Biosynthesis Protein SpsA, Chain A"/>
    <property type="match status" value="1"/>
</dbReference>
<dbReference type="InterPro" id="IPR050834">
    <property type="entry name" value="Glycosyltransf_2"/>
</dbReference>
<dbReference type="AlphaFoldDB" id="A0A4P7BX01"/>
<keyword evidence="3" id="KW-1185">Reference proteome</keyword>
<evidence type="ECO:0000259" key="1">
    <source>
        <dbReference type="Pfam" id="PF00535"/>
    </source>
</evidence>
<dbReference type="Pfam" id="PF00535">
    <property type="entry name" value="Glycos_transf_2"/>
    <property type="match status" value="1"/>
</dbReference>
<reference evidence="2 3" key="1">
    <citation type="submission" date="2019-03" db="EMBL/GenBank/DDBJ databases">
        <title>The genome sequence of Nitrosococcus wardiae strain D1FHST reveals the archetypal metabolic capacity of ammonia-oxidizing Gammaproteobacteria.</title>
        <authorList>
            <person name="Wang L."/>
            <person name="Lim C.K."/>
            <person name="Hanson T.E."/>
            <person name="Dang H."/>
            <person name="Klotz M.G."/>
        </authorList>
    </citation>
    <scope>NUCLEOTIDE SEQUENCE [LARGE SCALE GENOMIC DNA]</scope>
    <source>
        <strain evidence="2 3">D1FHS</strain>
    </source>
</reference>
<name>A0A4P7BX01_9GAMM</name>
<evidence type="ECO:0000313" key="2">
    <source>
        <dbReference type="EMBL" id="QBQ54501.1"/>
    </source>
</evidence>
<organism evidence="2 3">
    <name type="scientific">Nitrosococcus wardiae</name>
    <dbReference type="NCBI Taxonomy" id="1814290"/>
    <lineage>
        <taxon>Bacteria</taxon>
        <taxon>Pseudomonadati</taxon>
        <taxon>Pseudomonadota</taxon>
        <taxon>Gammaproteobacteria</taxon>
        <taxon>Chromatiales</taxon>
        <taxon>Chromatiaceae</taxon>
        <taxon>Nitrosococcus</taxon>
    </lineage>
</organism>
<dbReference type="PANTHER" id="PTHR43685">
    <property type="entry name" value="GLYCOSYLTRANSFERASE"/>
    <property type="match status" value="1"/>
</dbReference>
<dbReference type="GO" id="GO:0016740">
    <property type="term" value="F:transferase activity"/>
    <property type="evidence" value="ECO:0007669"/>
    <property type="project" value="UniProtKB-KW"/>
</dbReference>
<dbReference type="Proteomes" id="UP000294325">
    <property type="component" value="Chromosome"/>
</dbReference>
<gene>
    <name evidence="2" type="ORF">E3U44_08270</name>
</gene>
<keyword evidence="2" id="KW-0808">Transferase</keyword>
<protein>
    <submittedName>
        <fullName evidence="2">Glycosyltransferase</fullName>
    </submittedName>
</protein>
<dbReference type="InterPro" id="IPR001173">
    <property type="entry name" value="Glyco_trans_2-like"/>
</dbReference>
<dbReference type="InterPro" id="IPR029044">
    <property type="entry name" value="Nucleotide-diphossugar_trans"/>
</dbReference>
<evidence type="ECO:0000313" key="3">
    <source>
        <dbReference type="Proteomes" id="UP000294325"/>
    </source>
</evidence>
<dbReference type="KEGG" id="nwr:E3U44_08270"/>
<dbReference type="EMBL" id="CP038033">
    <property type="protein sequence ID" value="QBQ54501.1"/>
    <property type="molecule type" value="Genomic_DNA"/>
</dbReference>
<dbReference type="PANTHER" id="PTHR43685:SF2">
    <property type="entry name" value="GLYCOSYLTRANSFERASE 2-LIKE DOMAIN-CONTAINING PROTEIN"/>
    <property type="match status" value="1"/>
</dbReference>
<feature type="domain" description="Glycosyltransferase 2-like" evidence="1">
    <location>
        <begin position="4"/>
        <end position="185"/>
    </location>
</feature>
<proteinExistence type="predicted"/>
<accession>A0A4P7BX01</accession>